<dbReference type="Gene3D" id="3.40.50.720">
    <property type="entry name" value="NAD(P)-binding Rossmann-like Domain"/>
    <property type="match status" value="1"/>
</dbReference>
<dbReference type="SUPFAM" id="SSF51735">
    <property type="entry name" value="NAD(P)-binding Rossmann-fold domains"/>
    <property type="match status" value="1"/>
</dbReference>
<dbReference type="PANTHER" id="PTHR43818:SF12">
    <property type="entry name" value="NADH-DEPENDENT DEHYDROGENASE-RELATED"/>
    <property type="match status" value="1"/>
</dbReference>
<gene>
    <name evidence="2" type="ORF">JIV24_15770</name>
</gene>
<dbReference type="Proteomes" id="UP000605676">
    <property type="component" value="Unassembled WGS sequence"/>
</dbReference>
<dbReference type="EMBL" id="JAENRR010000042">
    <property type="protein sequence ID" value="MBK3518806.1"/>
    <property type="molecule type" value="Genomic_DNA"/>
</dbReference>
<proteinExistence type="predicted"/>
<dbReference type="Gene3D" id="3.30.360.10">
    <property type="entry name" value="Dihydrodipicolinate Reductase, domain 2"/>
    <property type="match status" value="1"/>
</dbReference>
<dbReference type="InterPro" id="IPR000683">
    <property type="entry name" value="Gfo/Idh/MocA-like_OxRdtase_N"/>
</dbReference>
<sequence>MSDVKKFSRRDVVKTLATIPVLGALGYGVLKKIDSQKKKVYNIADDLGLNLYDEPELISSKGGQTIRLGIIGTGGRGKYLLEAAGFAHPDTVKHWRDQFQINKSDTRYGDYMGQDDLNIEIRGVCDIFDVHAEQALLSASNAAKATSLDEVSPGVTRYRNYRDLLKAPDIDAVIIATPDHWHAQMGIDAAKAGKHIYIEKGLTRTVEEAFALRETVKETGVVFQLGHQGRQTASFNKAKQLIDKNILGKISLIEVCTNRNDPNGAWVYPIHPEANENTIDWKQFTEPTKHHPFSAERFFRWRCWWDYGTGLGGDLLTHEYDAINQVLQLGIPHSAVASGGIYFFKDGREVPDVFQSVFEYPERDLTMVYSASLANEHYRGKVIMGHDATMRMENKLEIFPDNRSTQYRKQLDAGLISSNQAMITYEPGRNTLDGTTSATEQYFASRGLLYTHVQGKRVNTAHLHIKEWLECIRQNKQPSCNIDQAFEEAITAHMATIAYRENRKVYWDADKEEII</sequence>
<dbReference type="InterPro" id="IPR050463">
    <property type="entry name" value="Gfo/Idh/MocA_oxidrdct_glycsds"/>
</dbReference>
<dbReference type="RefSeq" id="WP_200466027.1">
    <property type="nucleotide sequence ID" value="NZ_JAENRR010000042.1"/>
</dbReference>
<protein>
    <submittedName>
        <fullName evidence="2">Gfo/Idh/MocA family oxidoreductase</fullName>
    </submittedName>
</protein>
<feature type="domain" description="Gfo/Idh/MocA-like oxidoreductase N-terminal" evidence="1">
    <location>
        <begin position="130"/>
        <end position="227"/>
    </location>
</feature>
<accession>A0ABS1HMF2</accession>
<comment type="caution">
    <text evidence="2">The sequence shown here is derived from an EMBL/GenBank/DDBJ whole genome shotgun (WGS) entry which is preliminary data.</text>
</comment>
<evidence type="ECO:0000259" key="1">
    <source>
        <dbReference type="Pfam" id="PF01408"/>
    </source>
</evidence>
<dbReference type="InterPro" id="IPR036291">
    <property type="entry name" value="NAD(P)-bd_dom_sf"/>
</dbReference>
<dbReference type="PANTHER" id="PTHR43818">
    <property type="entry name" value="BCDNA.GH03377"/>
    <property type="match status" value="1"/>
</dbReference>
<keyword evidence="3" id="KW-1185">Reference proteome</keyword>
<dbReference type="Pfam" id="PF01408">
    <property type="entry name" value="GFO_IDH_MocA"/>
    <property type="match status" value="1"/>
</dbReference>
<name>A0ABS1HMF2_9BACT</name>
<dbReference type="SUPFAM" id="SSF55347">
    <property type="entry name" value="Glyceraldehyde-3-phosphate dehydrogenase-like, C-terminal domain"/>
    <property type="match status" value="1"/>
</dbReference>
<reference evidence="2 3" key="1">
    <citation type="submission" date="2021-01" db="EMBL/GenBank/DDBJ databases">
        <title>Carboxyliciviraga sp.nov., isolated from coastal sediments.</title>
        <authorList>
            <person name="Lu D."/>
            <person name="Zhang T."/>
        </authorList>
    </citation>
    <scope>NUCLEOTIDE SEQUENCE [LARGE SCALE GENOMIC DNA]</scope>
    <source>
        <strain evidence="2 3">N1Y132</strain>
    </source>
</reference>
<organism evidence="2 3">
    <name type="scientific">Carboxylicivirga marina</name>
    <dbReference type="NCBI Taxonomy" id="2800988"/>
    <lineage>
        <taxon>Bacteria</taxon>
        <taxon>Pseudomonadati</taxon>
        <taxon>Bacteroidota</taxon>
        <taxon>Bacteroidia</taxon>
        <taxon>Marinilabiliales</taxon>
        <taxon>Marinilabiliaceae</taxon>
        <taxon>Carboxylicivirga</taxon>
    </lineage>
</organism>
<evidence type="ECO:0000313" key="3">
    <source>
        <dbReference type="Proteomes" id="UP000605676"/>
    </source>
</evidence>
<evidence type="ECO:0000313" key="2">
    <source>
        <dbReference type="EMBL" id="MBK3518806.1"/>
    </source>
</evidence>